<gene>
    <name evidence="1" type="ORF">F8388_024975</name>
</gene>
<protein>
    <submittedName>
        <fullName evidence="1">Uncharacterized protein</fullName>
    </submittedName>
</protein>
<name>A0A7J6G3B7_CANSA</name>
<organism evidence="1 2">
    <name type="scientific">Cannabis sativa</name>
    <name type="common">Hemp</name>
    <name type="synonym">Marijuana</name>
    <dbReference type="NCBI Taxonomy" id="3483"/>
    <lineage>
        <taxon>Eukaryota</taxon>
        <taxon>Viridiplantae</taxon>
        <taxon>Streptophyta</taxon>
        <taxon>Embryophyta</taxon>
        <taxon>Tracheophyta</taxon>
        <taxon>Spermatophyta</taxon>
        <taxon>Magnoliopsida</taxon>
        <taxon>eudicotyledons</taxon>
        <taxon>Gunneridae</taxon>
        <taxon>Pentapetalae</taxon>
        <taxon>rosids</taxon>
        <taxon>fabids</taxon>
        <taxon>Rosales</taxon>
        <taxon>Cannabaceae</taxon>
        <taxon>Cannabis</taxon>
    </lineage>
</organism>
<evidence type="ECO:0000313" key="2">
    <source>
        <dbReference type="Proteomes" id="UP000525078"/>
    </source>
</evidence>
<reference evidence="1 2" key="1">
    <citation type="journal article" date="2020" name="bioRxiv">
        <title>Sequence and annotation of 42 cannabis genomes reveals extensive copy number variation in cannabinoid synthesis and pathogen resistance genes.</title>
        <authorList>
            <person name="Mckernan K.J."/>
            <person name="Helbert Y."/>
            <person name="Kane L.T."/>
            <person name="Ebling H."/>
            <person name="Zhang L."/>
            <person name="Liu B."/>
            <person name="Eaton Z."/>
            <person name="Mclaughlin S."/>
            <person name="Kingan S."/>
            <person name="Baybayan P."/>
            <person name="Concepcion G."/>
            <person name="Jordan M."/>
            <person name="Riva A."/>
            <person name="Barbazuk W."/>
            <person name="Harkins T."/>
        </authorList>
    </citation>
    <scope>NUCLEOTIDE SEQUENCE [LARGE SCALE GENOMIC DNA]</scope>
    <source>
        <strain evidence="2">cv. Jamaican Lion 4</strain>
        <tissue evidence="1">Leaf</tissue>
    </source>
</reference>
<dbReference type="AlphaFoldDB" id="A0A7J6G3B7"/>
<proteinExistence type="predicted"/>
<comment type="caution">
    <text evidence="1">The sequence shown here is derived from an EMBL/GenBank/DDBJ whole genome shotgun (WGS) entry which is preliminary data.</text>
</comment>
<dbReference type="Proteomes" id="UP000525078">
    <property type="component" value="Unassembled WGS sequence"/>
</dbReference>
<evidence type="ECO:0000313" key="1">
    <source>
        <dbReference type="EMBL" id="KAF4377484.1"/>
    </source>
</evidence>
<dbReference type="EMBL" id="JAATIP010000079">
    <property type="protein sequence ID" value="KAF4377484.1"/>
    <property type="molecule type" value="Genomic_DNA"/>
</dbReference>
<accession>A0A7J6G3B7</accession>
<sequence length="162" mass="17944">MISENPNPHFSFILSRPIFVFSLCSAEVQQQIRPLVGLVVQMNQKTSFPHPENPNPSPSSLSLSRFRSLSLSPFSLARWRCQAMAISPSDGYLKDIAILHMPERFGESLGKAEGFERLCCLPDHGIEAKAEGFDTPGSEVHNTLGKAIDLIWLMATTSMDLI</sequence>